<dbReference type="STRING" id="946362.F2U0Z7"/>
<dbReference type="GeneID" id="16077727"/>
<accession>F2U0Z7</accession>
<dbReference type="InterPro" id="IPR029058">
    <property type="entry name" value="AB_hydrolase_fold"/>
</dbReference>
<dbReference type="RefSeq" id="XP_004997132.1">
    <property type="nucleotide sequence ID" value="XM_004997075.1"/>
</dbReference>
<dbReference type="SUPFAM" id="SSF53474">
    <property type="entry name" value="alpha/beta-Hydrolases"/>
    <property type="match status" value="1"/>
</dbReference>
<dbReference type="GO" id="GO:0004301">
    <property type="term" value="F:epoxide hydrolase activity"/>
    <property type="evidence" value="ECO:0007669"/>
    <property type="project" value="TreeGrafter"/>
</dbReference>
<dbReference type="InterPro" id="IPR000073">
    <property type="entry name" value="AB_hydrolase_1"/>
</dbReference>
<dbReference type="EMBL" id="GL832958">
    <property type="protein sequence ID" value="EGD80571.1"/>
    <property type="molecule type" value="Genomic_DNA"/>
</dbReference>
<evidence type="ECO:0000313" key="2">
    <source>
        <dbReference type="EMBL" id="EGD80571.1"/>
    </source>
</evidence>
<evidence type="ECO:0000259" key="1">
    <source>
        <dbReference type="Pfam" id="PF12697"/>
    </source>
</evidence>
<dbReference type="KEGG" id="sre:PTSG_01163"/>
<dbReference type="PANTHER" id="PTHR42977:SF1">
    <property type="entry name" value="BLR6576 PROTEIN"/>
    <property type="match status" value="1"/>
</dbReference>
<sequence>MTAILSAKRAVVLVHGAWYGGWCWRDVAQRLHVLGHHRVFTPCLTGLGSRSHLLDRNTTLNTHISDVCNLIETEELRDITLVGHSYGGMVVTAVADRLASRISNLFFLDAYTPDSGQSALTIRSATTAASDQVVQLAIPAEGEGGTIPPTSAEHHGLRGPILDWANRHLRPMPLKCFQQPVQLDGRWLDVPNKVYLRASGFPAFYFDRYHDKWSNSSDWTAMKFDVPHNHMMMDPDWFVNILTKTRCLE</sequence>
<protein>
    <submittedName>
        <fullName evidence="2">Esterase</fullName>
    </submittedName>
</protein>
<evidence type="ECO:0000313" key="3">
    <source>
        <dbReference type="Proteomes" id="UP000007799"/>
    </source>
</evidence>
<organism evidence="3">
    <name type="scientific">Salpingoeca rosetta (strain ATCC 50818 / BSB-021)</name>
    <dbReference type="NCBI Taxonomy" id="946362"/>
    <lineage>
        <taxon>Eukaryota</taxon>
        <taxon>Choanoflagellata</taxon>
        <taxon>Craspedida</taxon>
        <taxon>Salpingoecidae</taxon>
        <taxon>Salpingoeca</taxon>
    </lineage>
</organism>
<dbReference type="OrthoDB" id="1263307at2759"/>
<reference evidence="2" key="1">
    <citation type="submission" date="2009-08" db="EMBL/GenBank/DDBJ databases">
        <title>Annotation of Salpingoeca rosetta.</title>
        <authorList>
            <consortium name="The Broad Institute Genome Sequencing Platform"/>
            <person name="Russ C."/>
            <person name="Cuomo C."/>
            <person name="Burger G."/>
            <person name="Gray M.W."/>
            <person name="Holland P.W.H."/>
            <person name="King N."/>
            <person name="Lang F.B.F."/>
            <person name="Roger A.J."/>
            <person name="Ruiz-Trillo I."/>
            <person name="Young S.K."/>
            <person name="Zeng Q."/>
            <person name="Gargeya S."/>
            <person name="Alvarado L."/>
            <person name="Berlin A."/>
            <person name="Chapman S.B."/>
            <person name="Chen Z."/>
            <person name="Freedman E."/>
            <person name="Gellesch M."/>
            <person name="Goldberg J."/>
            <person name="Griggs A."/>
            <person name="Gujja S."/>
            <person name="Heilman E."/>
            <person name="Heiman D."/>
            <person name="Howarth C."/>
            <person name="Mehta T."/>
            <person name="Neiman D."/>
            <person name="Pearson M."/>
            <person name="Roberts A."/>
            <person name="Saif S."/>
            <person name="Shea T."/>
            <person name="Shenoy N."/>
            <person name="Sisk P."/>
            <person name="Stolte C."/>
            <person name="Sykes S."/>
            <person name="White J."/>
            <person name="Yandava C."/>
            <person name="Haas B."/>
            <person name="Nusbaum C."/>
            <person name="Birren B."/>
        </authorList>
    </citation>
    <scope>NUCLEOTIDE SEQUENCE [LARGE SCALE GENOMIC DNA]</scope>
    <source>
        <strain evidence="2">ATCC 50818</strain>
    </source>
</reference>
<dbReference type="Pfam" id="PF12697">
    <property type="entry name" value="Abhydrolase_6"/>
    <property type="match status" value="1"/>
</dbReference>
<dbReference type="InParanoid" id="F2U0Z7"/>
<gene>
    <name evidence="2" type="ORF">PTSG_01163</name>
</gene>
<dbReference type="OMA" id="TGHDCMI"/>
<dbReference type="PANTHER" id="PTHR42977">
    <property type="entry name" value="HYDROLASE-RELATED"/>
    <property type="match status" value="1"/>
</dbReference>
<proteinExistence type="predicted"/>
<dbReference type="InterPro" id="IPR051340">
    <property type="entry name" value="Haloalkane_dehalogenase"/>
</dbReference>
<dbReference type="Gene3D" id="3.40.50.1820">
    <property type="entry name" value="alpha/beta hydrolase"/>
    <property type="match status" value="1"/>
</dbReference>
<name>F2U0Z7_SALR5</name>
<keyword evidence="3" id="KW-1185">Reference proteome</keyword>
<dbReference type="AlphaFoldDB" id="F2U0Z7"/>
<dbReference type="Proteomes" id="UP000007799">
    <property type="component" value="Unassembled WGS sequence"/>
</dbReference>
<feature type="domain" description="AB hydrolase-1" evidence="1">
    <location>
        <begin position="11"/>
        <end position="239"/>
    </location>
</feature>